<feature type="domain" description="EamA" evidence="6">
    <location>
        <begin position="4"/>
        <end position="133"/>
    </location>
</feature>
<accession>A0A285J6A5</accession>
<reference evidence="8 9" key="1">
    <citation type="submission" date="2017-09" db="EMBL/GenBank/DDBJ databases">
        <authorList>
            <person name="Ehlers B."/>
            <person name="Leendertz F.H."/>
        </authorList>
    </citation>
    <scope>NUCLEOTIDE SEQUENCE [LARGE SCALE GENOMIC DNA]</scope>
    <source>
        <strain evidence="8 9">CGMCC 1.12662</strain>
    </source>
</reference>
<organism evidence="8 9">
    <name type="scientific">Pseudooceanicola antarcticus</name>
    <dbReference type="NCBI Taxonomy" id="1247613"/>
    <lineage>
        <taxon>Bacteria</taxon>
        <taxon>Pseudomonadati</taxon>
        <taxon>Pseudomonadota</taxon>
        <taxon>Alphaproteobacteria</taxon>
        <taxon>Rhodobacterales</taxon>
        <taxon>Paracoccaceae</taxon>
        <taxon>Pseudooceanicola</taxon>
    </lineage>
</organism>
<sequence>MRLLLLTGLAMLAFAANSLLNRLALAEAAIGPASFAAIRVGSGALVLLSLLCLRQGRWPDLPRPEPWSVLGLAAYMLGFSFAYVSMDAGLGALVLFGGVQLTMFLGAVIEGDRPAPRRWLGMALSMAGLAVLSLPGGELHIAPFALASMGLAALGWGIYSLRGRRAGDPLAATAWNFLYCLPLMLVVLPLWPDGTPASWAGIGLAVLSGAVTSGLGYALWYALLPALGASRGALAQLSVPVLALALAALLLGEAIGGLAVVSAAMILGGIALGLTGGTGRRG</sequence>
<evidence type="ECO:0000313" key="9">
    <source>
        <dbReference type="Proteomes" id="UP000231655"/>
    </source>
</evidence>
<dbReference type="PANTHER" id="PTHR32322">
    <property type="entry name" value="INNER MEMBRANE TRANSPORTER"/>
    <property type="match status" value="1"/>
</dbReference>
<dbReference type="Pfam" id="PF00892">
    <property type="entry name" value="EamA"/>
    <property type="match status" value="2"/>
</dbReference>
<evidence type="ECO:0000256" key="3">
    <source>
        <dbReference type="ARBA" id="ARBA00022989"/>
    </source>
</evidence>
<dbReference type="SUPFAM" id="SSF103481">
    <property type="entry name" value="Multidrug resistance efflux transporter EmrE"/>
    <property type="match status" value="2"/>
</dbReference>
<evidence type="ECO:0000256" key="4">
    <source>
        <dbReference type="ARBA" id="ARBA00023136"/>
    </source>
</evidence>
<dbReference type="OrthoDB" id="321830at2"/>
<keyword evidence="10" id="KW-1185">Reference proteome</keyword>
<dbReference type="InterPro" id="IPR050638">
    <property type="entry name" value="AA-Vitamin_Transporters"/>
</dbReference>
<keyword evidence="2 5" id="KW-0812">Transmembrane</keyword>
<evidence type="ECO:0000313" key="7">
    <source>
        <dbReference type="EMBL" id="PJE26946.1"/>
    </source>
</evidence>
<feature type="transmembrane region" description="Helical" evidence="5">
    <location>
        <begin position="257"/>
        <end position="277"/>
    </location>
</feature>
<evidence type="ECO:0000256" key="2">
    <source>
        <dbReference type="ARBA" id="ARBA00022692"/>
    </source>
</evidence>
<evidence type="ECO:0000313" key="8">
    <source>
        <dbReference type="EMBL" id="SNY55859.1"/>
    </source>
</evidence>
<feature type="transmembrane region" description="Helical" evidence="5">
    <location>
        <begin position="66"/>
        <end position="84"/>
    </location>
</feature>
<feature type="transmembrane region" description="Helical" evidence="5">
    <location>
        <begin position="197"/>
        <end position="220"/>
    </location>
</feature>
<feature type="transmembrane region" description="Helical" evidence="5">
    <location>
        <begin position="173"/>
        <end position="191"/>
    </location>
</feature>
<dbReference type="GO" id="GO:0016020">
    <property type="term" value="C:membrane"/>
    <property type="evidence" value="ECO:0007669"/>
    <property type="project" value="UniProtKB-SubCell"/>
</dbReference>
<keyword evidence="4 5" id="KW-0472">Membrane</keyword>
<comment type="subcellular location">
    <subcellularLocation>
        <location evidence="1">Membrane</location>
        <topology evidence="1">Multi-pass membrane protein</topology>
    </subcellularLocation>
</comment>
<protein>
    <submittedName>
        <fullName evidence="8">EamA domain-containing membrane protein RarD</fullName>
    </submittedName>
    <submittedName>
        <fullName evidence="7">EamA/RhaT family transporter</fullName>
    </submittedName>
</protein>
<feature type="transmembrane region" description="Helical" evidence="5">
    <location>
        <begin position="119"/>
        <end position="135"/>
    </location>
</feature>
<feature type="domain" description="EamA" evidence="6">
    <location>
        <begin position="151"/>
        <end position="272"/>
    </location>
</feature>
<gene>
    <name evidence="7" type="ORF">CVM39_16595</name>
    <name evidence="8" type="ORF">SAMN06297129_3131</name>
</gene>
<dbReference type="PANTHER" id="PTHR32322:SF9">
    <property type="entry name" value="AMINO-ACID METABOLITE EFFLUX PUMP-RELATED"/>
    <property type="match status" value="1"/>
</dbReference>
<name>A0A285J6A5_9RHOB</name>
<dbReference type="InterPro" id="IPR000620">
    <property type="entry name" value="EamA_dom"/>
</dbReference>
<evidence type="ECO:0000256" key="1">
    <source>
        <dbReference type="ARBA" id="ARBA00004141"/>
    </source>
</evidence>
<evidence type="ECO:0000313" key="10">
    <source>
        <dbReference type="Proteomes" id="UP000231702"/>
    </source>
</evidence>
<dbReference type="RefSeq" id="WP_097146832.1">
    <property type="nucleotide sequence ID" value="NZ_OBEA01000006.1"/>
</dbReference>
<dbReference type="Proteomes" id="UP000231655">
    <property type="component" value="Unassembled WGS sequence"/>
</dbReference>
<feature type="transmembrane region" description="Helical" evidence="5">
    <location>
        <begin position="36"/>
        <end position="54"/>
    </location>
</feature>
<dbReference type="EMBL" id="OBEA01000006">
    <property type="protein sequence ID" value="SNY55859.1"/>
    <property type="molecule type" value="Genomic_DNA"/>
</dbReference>
<keyword evidence="3 5" id="KW-1133">Transmembrane helix</keyword>
<dbReference type="AlphaFoldDB" id="A0A285J6A5"/>
<feature type="transmembrane region" description="Helical" evidence="5">
    <location>
        <begin position="232"/>
        <end position="251"/>
    </location>
</feature>
<proteinExistence type="predicted"/>
<evidence type="ECO:0000259" key="6">
    <source>
        <dbReference type="Pfam" id="PF00892"/>
    </source>
</evidence>
<reference evidence="7 10" key="2">
    <citation type="journal article" date="2018" name="Int. J. Syst. Evol. Microbiol.">
        <title>Pseudooceanicola lipolyticus sp. nov., a marine alphaproteobacterium, reclassification of Oceanicola flagellatus as Pseudooceanicola flagellatus comb. nov. and emended description of the genus Pseudooceanicola.</title>
        <authorList>
            <person name="Huang M.-M."/>
            <person name="Guo L.-L."/>
            <person name="Wu Y.-H."/>
            <person name="Lai Q.-L."/>
            <person name="Shao Z.-Z."/>
            <person name="Wang C.-S."/>
            <person name="Wu M."/>
            <person name="Xu X.-W."/>
        </authorList>
    </citation>
    <scope>NUCLEOTIDE SEQUENCE [LARGE SCALE GENOMIC DNA]</scope>
    <source>
        <strain evidence="7 10">Ar-45</strain>
    </source>
</reference>
<dbReference type="InterPro" id="IPR037185">
    <property type="entry name" value="EmrE-like"/>
</dbReference>
<feature type="transmembrane region" description="Helical" evidence="5">
    <location>
        <begin position="90"/>
        <end position="107"/>
    </location>
</feature>
<evidence type="ECO:0000256" key="5">
    <source>
        <dbReference type="SAM" id="Phobius"/>
    </source>
</evidence>
<dbReference type="EMBL" id="PGTD01000018">
    <property type="protein sequence ID" value="PJE26946.1"/>
    <property type="molecule type" value="Genomic_DNA"/>
</dbReference>
<feature type="transmembrane region" description="Helical" evidence="5">
    <location>
        <begin position="141"/>
        <end position="161"/>
    </location>
</feature>
<dbReference type="Proteomes" id="UP000231702">
    <property type="component" value="Unassembled WGS sequence"/>
</dbReference>